<name>A0A0S4LPH4_9BACT</name>
<proteinExistence type="predicted"/>
<dbReference type="AlphaFoldDB" id="A0A0S4LPH4"/>
<evidence type="ECO:0000313" key="1">
    <source>
        <dbReference type="EMBL" id="CUS39479.1"/>
    </source>
</evidence>
<protein>
    <submittedName>
        <fullName evidence="1">Uncharacterized protein</fullName>
    </submittedName>
</protein>
<dbReference type="EMBL" id="CZQA01000014">
    <property type="protein sequence ID" value="CUS39479.1"/>
    <property type="molecule type" value="Genomic_DNA"/>
</dbReference>
<evidence type="ECO:0000313" key="2">
    <source>
        <dbReference type="Proteomes" id="UP000199032"/>
    </source>
</evidence>
<sequence>MHFWTGITIIGRILDSPRCDRRYRQAVKDLTDCRIFTENSADCRTGFQKGWWCASKVGKIENGRDSLDLEGFQFDSLPGQTVDEMSAPYPGKVIILFNYWIMRKIGKKATPAFLIQPVSVRASNKMPVEEMAAFRHMIQHTGIHGGMNAKSGFKMASR</sequence>
<gene>
    <name evidence="1" type="ORF">COMA1_80045</name>
</gene>
<reference evidence="1 2" key="1">
    <citation type="submission" date="2015-10" db="EMBL/GenBank/DDBJ databases">
        <authorList>
            <person name="Gilbert D.G."/>
        </authorList>
    </citation>
    <scope>NUCLEOTIDE SEQUENCE [LARGE SCALE GENOMIC DNA]</scope>
    <source>
        <strain evidence="1">COMA1</strain>
    </source>
</reference>
<organism evidence="1 2">
    <name type="scientific">Candidatus Nitrospira nitrosa</name>
    <dbReference type="NCBI Taxonomy" id="1742972"/>
    <lineage>
        <taxon>Bacteria</taxon>
        <taxon>Pseudomonadati</taxon>
        <taxon>Nitrospirota</taxon>
        <taxon>Nitrospiria</taxon>
        <taxon>Nitrospirales</taxon>
        <taxon>Nitrospiraceae</taxon>
        <taxon>Nitrospira</taxon>
    </lineage>
</organism>
<keyword evidence="2" id="KW-1185">Reference proteome</keyword>
<dbReference type="Proteomes" id="UP000199032">
    <property type="component" value="Unassembled WGS sequence"/>
</dbReference>
<accession>A0A0S4LPH4</accession>